<dbReference type="InterPro" id="IPR031617">
    <property type="entry name" value="PelG"/>
</dbReference>
<feature type="transmembrane region" description="Helical" evidence="1">
    <location>
        <begin position="200"/>
        <end position="222"/>
    </location>
</feature>
<feature type="transmembrane region" description="Helical" evidence="1">
    <location>
        <begin position="435"/>
        <end position="459"/>
    </location>
</feature>
<dbReference type="RefSeq" id="WP_133292492.1">
    <property type="nucleotide sequence ID" value="NZ_SMSJ01000102.1"/>
</dbReference>
<dbReference type="EMBL" id="SMSJ01000102">
    <property type="protein sequence ID" value="TDH58679.1"/>
    <property type="molecule type" value="Genomic_DNA"/>
</dbReference>
<evidence type="ECO:0000313" key="2">
    <source>
        <dbReference type="EMBL" id="TDH58679.1"/>
    </source>
</evidence>
<feature type="transmembrane region" description="Helical" evidence="1">
    <location>
        <begin position="346"/>
        <end position="368"/>
    </location>
</feature>
<dbReference type="Pfam" id="PF16933">
    <property type="entry name" value="PelG"/>
    <property type="match status" value="1"/>
</dbReference>
<dbReference type="Proteomes" id="UP000295096">
    <property type="component" value="Unassembled WGS sequence"/>
</dbReference>
<dbReference type="AlphaFoldDB" id="A0A4R5Q857"/>
<feature type="transmembrane region" description="Helical" evidence="1">
    <location>
        <begin position="74"/>
        <end position="96"/>
    </location>
</feature>
<keyword evidence="1" id="KW-0472">Membrane</keyword>
<feature type="transmembrane region" description="Helical" evidence="1">
    <location>
        <begin position="116"/>
        <end position="135"/>
    </location>
</feature>
<feature type="transmembrane region" description="Helical" evidence="1">
    <location>
        <begin position="175"/>
        <end position="194"/>
    </location>
</feature>
<feature type="transmembrane region" description="Helical" evidence="1">
    <location>
        <begin position="285"/>
        <end position="304"/>
    </location>
</feature>
<feature type="transmembrane region" description="Helical" evidence="1">
    <location>
        <begin position="147"/>
        <end position="168"/>
    </location>
</feature>
<feature type="transmembrane region" description="Helical" evidence="1">
    <location>
        <begin position="242"/>
        <end position="265"/>
    </location>
</feature>
<evidence type="ECO:0000256" key="1">
    <source>
        <dbReference type="SAM" id="Phobius"/>
    </source>
</evidence>
<sequence>MPTEPLKRIGGRLMAGIGFVLRRLARQDTLSAGLRAYVHAVAVSSGPWLFTILMLGGIELFGRGILESDELQRFSLIVIYDFAFSLVVSGPIVLVVTRRLADAIHAKDVSGVPGMFLGALLLILVIEAALGVPFYGFIVDMSLGERLLALAGFLVIGGIWLAAAFMSALKSFETISAAFAIGSATAFIGATLLAPDFGTTGMLAGFIAGMAVIFFGLAARIFAEYPYTVEHPFAFIADFRRYWEFAMVGLLYNAAIWVDKLIMWFAPGRVVIAGAMPAHPTYDGAMFLAYLTIVPTMAVLLVSVETRFFERYLRFYRDIEKHATATEIRSNHKAILRTLGEGLRNIAVLQATVCYLAILVAPGLIGLARGGVEMVSVFRFGALGAMFHVLLLSVMVVISYFDLRRLLLSVSLVFFLLNAGFSLTALWLGLGYHGYGYLMATLFALIYAYSAAASCILRLPYMTFIGNNRGLR</sequence>
<name>A0A4R5Q857_9PROT</name>
<accession>A0A4R5Q857</accession>
<feature type="transmembrane region" description="Helical" evidence="1">
    <location>
        <begin position="37"/>
        <end position="62"/>
    </location>
</feature>
<keyword evidence="3" id="KW-1185">Reference proteome</keyword>
<feature type="transmembrane region" description="Helical" evidence="1">
    <location>
        <begin position="380"/>
        <end position="401"/>
    </location>
</feature>
<evidence type="ECO:0008006" key="4">
    <source>
        <dbReference type="Google" id="ProtNLM"/>
    </source>
</evidence>
<keyword evidence="1" id="KW-1133">Transmembrane helix</keyword>
<organism evidence="2 3">
    <name type="scientific">Dankookia rubra</name>
    <dbReference type="NCBI Taxonomy" id="1442381"/>
    <lineage>
        <taxon>Bacteria</taxon>
        <taxon>Pseudomonadati</taxon>
        <taxon>Pseudomonadota</taxon>
        <taxon>Alphaproteobacteria</taxon>
        <taxon>Acetobacterales</taxon>
        <taxon>Roseomonadaceae</taxon>
        <taxon>Dankookia</taxon>
    </lineage>
</organism>
<keyword evidence="1" id="KW-0812">Transmembrane</keyword>
<evidence type="ECO:0000313" key="3">
    <source>
        <dbReference type="Proteomes" id="UP000295096"/>
    </source>
</evidence>
<proteinExistence type="predicted"/>
<dbReference type="OrthoDB" id="37830at2"/>
<comment type="caution">
    <text evidence="2">The sequence shown here is derived from an EMBL/GenBank/DDBJ whole genome shotgun (WGS) entry which is preliminary data.</text>
</comment>
<protein>
    <recommendedName>
        <fullName evidence="4">Exopolysaccharide Pel transporter PelG</fullName>
    </recommendedName>
</protein>
<gene>
    <name evidence="2" type="ORF">E2C06_31275</name>
</gene>
<feature type="transmembrane region" description="Helical" evidence="1">
    <location>
        <begin position="406"/>
        <end position="429"/>
    </location>
</feature>
<reference evidence="2 3" key="1">
    <citation type="journal article" date="2016" name="J. Microbiol.">
        <title>Dankookia rubra gen. nov., sp. nov., an alphaproteobacterium isolated from sediment of a shallow stream.</title>
        <authorList>
            <person name="Kim W.H."/>
            <person name="Kim D.H."/>
            <person name="Kang K."/>
            <person name="Ahn T.Y."/>
        </authorList>
    </citation>
    <scope>NUCLEOTIDE SEQUENCE [LARGE SCALE GENOMIC DNA]</scope>
    <source>
        <strain evidence="2 3">JCM30602</strain>
    </source>
</reference>